<name>A0A345ULD4_9BACT</name>
<proteinExistence type="predicted"/>
<dbReference type="Proteomes" id="UP000254808">
    <property type="component" value="Chromosome"/>
</dbReference>
<keyword evidence="2" id="KW-1185">Reference proteome</keyword>
<gene>
    <name evidence="1" type="ORF">CYPRO_2036</name>
</gene>
<evidence type="ECO:0000313" key="2">
    <source>
        <dbReference type="Proteomes" id="UP000254808"/>
    </source>
</evidence>
<accession>A0A345ULD4</accession>
<reference evidence="1 2" key="1">
    <citation type="submission" date="2018-03" db="EMBL/GenBank/DDBJ databases">
        <title>Phenotypic and genomic properties of Cyclonatronum proteinivorum gen. nov., sp. nov., a haloalkaliphilic bacteroidete from soda lakes possessing Na+-translocating rhodopsin.</title>
        <authorList>
            <person name="Toshchakov S.V."/>
            <person name="Korzhenkov A."/>
            <person name="Samarov N.I."/>
            <person name="Kublanov I.V."/>
            <person name="Muntyan M.S."/>
            <person name="Sorokin D.Y."/>
        </authorList>
    </citation>
    <scope>NUCLEOTIDE SEQUENCE [LARGE SCALE GENOMIC DNA]</scope>
    <source>
        <strain evidence="1 2">Omega</strain>
    </source>
</reference>
<dbReference type="AlphaFoldDB" id="A0A345ULD4"/>
<protein>
    <submittedName>
        <fullName evidence="1">Uncharacterized protein</fullName>
    </submittedName>
</protein>
<evidence type="ECO:0000313" key="1">
    <source>
        <dbReference type="EMBL" id="AXJ01286.1"/>
    </source>
</evidence>
<dbReference type="RefSeq" id="WP_114984494.1">
    <property type="nucleotide sequence ID" value="NZ_CP027806.1"/>
</dbReference>
<sequence>MIAYRLIPVGYQNQKTFYGRYFITDTIKNLKKGNQGTLTNFVSQASAQAFFSRLSPALFSQHAAYTADKPRKTGSDLFSPSISETAVSGVQGAKMVAFSVYMRPVTKLGFNLPSTKIQRG</sequence>
<organism evidence="1 2">
    <name type="scientific">Cyclonatronum proteinivorum</name>
    <dbReference type="NCBI Taxonomy" id="1457365"/>
    <lineage>
        <taxon>Bacteria</taxon>
        <taxon>Pseudomonadati</taxon>
        <taxon>Balneolota</taxon>
        <taxon>Balneolia</taxon>
        <taxon>Balneolales</taxon>
        <taxon>Cyclonatronaceae</taxon>
        <taxon>Cyclonatronum</taxon>
    </lineage>
</organism>
<dbReference type="EMBL" id="CP027806">
    <property type="protein sequence ID" value="AXJ01286.1"/>
    <property type="molecule type" value="Genomic_DNA"/>
</dbReference>
<dbReference type="KEGG" id="cprv:CYPRO_2036"/>